<evidence type="ECO:0000256" key="3">
    <source>
        <dbReference type="HAMAP-Rule" id="MF_00023"/>
    </source>
</evidence>
<evidence type="ECO:0000313" key="6">
    <source>
        <dbReference type="Proteomes" id="UP001157091"/>
    </source>
</evidence>
<sequence>MPKDTGRQVVASNRKARHDYVIEDVFEAGIVLSGTEVKALRQGRASLVDGFVLVDRGEAWLENVYVPEYSQGTWTNHAPRRKRKLLLHRSEIDRLEARTREKGQTIIPLQLYFLDGRAKVEIALARGKKEYDKRQSLRERQDNLEAQRAMRHRELS</sequence>
<evidence type="ECO:0000256" key="2">
    <source>
        <dbReference type="ARBA" id="ARBA00022884"/>
    </source>
</evidence>
<keyword evidence="2 3" id="KW-0694">RNA-binding</keyword>
<dbReference type="Pfam" id="PF01668">
    <property type="entry name" value="SmpB"/>
    <property type="match status" value="1"/>
</dbReference>
<dbReference type="NCBIfam" id="NF003843">
    <property type="entry name" value="PRK05422.1"/>
    <property type="match status" value="1"/>
</dbReference>
<dbReference type="RefSeq" id="WP_284294861.1">
    <property type="nucleotide sequence ID" value="NZ_BSUK01000001.1"/>
</dbReference>
<dbReference type="Gene3D" id="2.40.280.10">
    <property type="match status" value="1"/>
</dbReference>
<evidence type="ECO:0000313" key="5">
    <source>
        <dbReference type="EMBL" id="GMA26632.1"/>
    </source>
</evidence>
<dbReference type="PROSITE" id="PS01317">
    <property type="entry name" value="SSRP"/>
    <property type="match status" value="1"/>
</dbReference>
<dbReference type="InterPro" id="IPR000037">
    <property type="entry name" value="SsrA-bd_prot"/>
</dbReference>
<feature type="region of interest" description="Disordered" evidence="4">
    <location>
        <begin position="134"/>
        <end position="156"/>
    </location>
</feature>
<dbReference type="PANTHER" id="PTHR30308:SF2">
    <property type="entry name" value="SSRA-BINDING PROTEIN"/>
    <property type="match status" value="1"/>
</dbReference>
<dbReference type="EMBL" id="BSUK01000001">
    <property type="protein sequence ID" value="GMA26632.1"/>
    <property type="molecule type" value="Genomic_DNA"/>
</dbReference>
<gene>
    <name evidence="3 5" type="primary">smpB</name>
    <name evidence="5" type="ORF">GCM10025864_43910</name>
</gene>
<evidence type="ECO:0000256" key="1">
    <source>
        <dbReference type="ARBA" id="ARBA00022490"/>
    </source>
</evidence>
<reference evidence="6" key="1">
    <citation type="journal article" date="2019" name="Int. J. Syst. Evol. Microbiol.">
        <title>The Global Catalogue of Microorganisms (GCM) 10K type strain sequencing project: providing services to taxonomists for standard genome sequencing and annotation.</title>
        <authorList>
            <consortium name="The Broad Institute Genomics Platform"/>
            <consortium name="The Broad Institute Genome Sequencing Center for Infectious Disease"/>
            <person name="Wu L."/>
            <person name="Ma J."/>
        </authorList>
    </citation>
    <scope>NUCLEOTIDE SEQUENCE [LARGE SCALE GENOMIC DNA]</scope>
    <source>
        <strain evidence="6">NBRC 106348</strain>
    </source>
</reference>
<evidence type="ECO:0000256" key="4">
    <source>
        <dbReference type="SAM" id="MobiDB-lite"/>
    </source>
</evidence>
<protein>
    <recommendedName>
        <fullName evidence="3">SsrA-binding protein</fullName>
    </recommendedName>
    <alternativeName>
        <fullName evidence="3">Small protein B</fullName>
    </alternativeName>
</protein>
<dbReference type="NCBIfam" id="TIGR00086">
    <property type="entry name" value="smpB"/>
    <property type="match status" value="1"/>
</dbReference>
<dbReference type="SUPFAM" id="SSF74982">
    <property type="entry name" value="Small protein B (SmpB)"/>
    <property type="match status" value="1"/>
</dbReference>
<name>A0ABQ6I889_9MICO</name>
<feature type="compositionally biased region" description="Basic and acidic residues" evidence="4">
    <location>
        <begin position="134"/>
        <end position="145"/>
    </location>
</feature>
<organism evidence="5 6">
    <name type="scientific">Luteimicrobium album</name>
    <dbReference type="NCBI Taxonomy" id="1054550"/>
    <lineage>
        <taxon>Bacteria</taxon>
        <taxon>Bacillati</taxon>
        <taxon>Actinomycetota</taxon>
        <taxon>Actinomycetes</taxon>
        <taxon>Micrococcales</taxon>
        <taxon>Luteimicrobium</taxon>
    </lineage>
</organism>
<dbReference type="InterPro" id="IPR020081">
    <property type="entry name" value="SsrA-bd_prot_CS"/>
</dbReference>
<dbReference type="HAMAP" id="MF_00023">
    <property type="entry name" value="SmpB"/>
    <property type="match status" value="1"/>
</dbReference>
<keyword evidence="1 3" id="KW-0963">Cytoplasm</keyword>
<comment type="function">
    <text evidence="3">Required for rescue of stalled ribosomes mediated by trans-translation. Binds to transfer-messenger RNA (tmRNA), required for stable association of tmRNA with ribosomes. tmRNA and SmpB together mimic tRNA shape, replacing the anticodon stem-loop with SmpB. tmRNA is encoded by the ssrA gene; the 2 termini fold to resemble tRNA(Ala) and it encodes a 'tag peptide', a short internal open reading frame. During trans-translation Ala-aminoacylated tmRNA acts like a tRNA, entering the A-site of stalled ribosomes, displacing the stalled mRNA. The ribosome then switches to translate the ORF on the tmRNA; the nascent peptide is terminated with the 'tag peptide' encoded by the tmRNA and targeted for degradation. The ribosome is freed to recommence translation, which seems to be the essential function of trans-translation.</text>
</comment>
<dbReference type="CDD" id="cd09294">
    <property type="entry name" value="SmpB"/>
    <property type="match status" value="1"/>
</dbReference>
<comment type="caution">
    <text evidence="5">The sequence shown here is derived from an EMBL/GenBank/DDBJ whole genome shotgun (WGS) entry which is preliminary data.</text>
</comment>
<proteinExistence type="inferred from homology"/>
<dbReference type="InterPro" id="IPR023620">
    <property type="entry name" value="SmpB"/>
</dbReference>
<accession>A0ABQ6I889</accession>
<comment type="subcellular location">
    <subcellularLocation>
        <location evidence="3">Cytoplasm</location>
    </subcellularLocation>
    <text evidence="3">The tmRNA-SmpB complex associates with stalled 70S ribosomes.</text>
</comment>
<keyword evidence="6" id="KW-1185">Reference proteome</keyword>
<dbReference type="PANTHER" id="PTHR30308">
    <property type="entry name" value="TMRNA-BINDING COMPONENT OF TRANS-TRANSLATION TAGGING COMPLEX"/>
    <property type="match status" value="1"/>
</dbReference>
<comment type="similarity">
    <text evidence="3">Belongs to the SmpB family.</text>
</comment>
<dbReference type="Proteomes" id="UP001157091">
    <property type="component" value="Unassembled WGS sequence"/>
</dbReference>